<dbReference type="SMART" id="SM00822">
    <property type="entry name" value="PKS_KR"/>
    <property type="match status" value="1"/>
</dbReference>
<keyword evidence="5" id="KW-1185">Reference proteome</keyword>
<evidence type="ECO:0000313" key="5">
    <source>
        <dbReference type="Proteomes" id="UP000733379"/>
    </source>
</evidence>
<dbReference type="SUPFAM" id="SSF51735">
    <property type="entry name" value="NAD(P)-binding Rossmann-fold domains"/>
    <property type="match status" value="1"/>
</dbReference>
<dbReference type="PROSITE" id="PS00061">
    <property type="entry name" value="ADH_SHORT"/>
    <property type="match status" value="1"/>
</dbReference>
<dbReference type="RefSeq" id="WP_215918787.1">
    <property type="nucleotide sequence ID" value="NZ_JAHKNI010000006.1"/>
</dbReference>
<evidence type="ECO:0000313" key="4">
    <source>
        <dbReference type="EMBL" id="MBU3063913.1"/>
    </source>
</evidence>
<dbReference type="EMBL" id="JAHKNI010000006">
    <property type="protein sequence ID" value="MBU3063913.1"/>
    <property type="molecule type" value="Genomic_DNA"/>
</dbReference>
<dbReference type="InterPro" id="IPR057326">
    <property type="entry name" value="KR_dom"/>
</dbReference>
<comment type="caution">
    <text evidence="4">The sequence shown here is derived from an EMBL/GenBank/DDBJ whole genome shotgun (WGS) entry which is preliminary data.</text>
</comment>
<evidence type="ECO:0000259" key="3">
    <source>
        <dbReference type="SMART" id="SM00822"/>
    </source>
</evidence>
<name>A0ABS6B3U8_9NOCA</name>
<dbReference type="PANTHER" id="PTHR24320">
    <property type="entry name" value="RETINOL DEHYDROGENASE"/>
    <property type="match status" value="1"/>
</dbReference>
<dbReference type="Pfam" id="PF00106">
    <property type="entry name" value="adh_short"/>
    <property type="match status" value="1"/>
</dbReference>
<comment type="similarity">
    <text evidence="1">Belongs to the short-chain dehydrogenases/reductases (SDR) family.</text>
</comment>
<sequence>MSTIDPGTILITGPTGGLGRAATLAMANRPAAQRPDLILVGRPGAALAEVADAARAAGADAHAVGCDLGRLAEVRAAVGQVRDLLGANTVRPLRGLVANAGVSVLDTRTASADGYELTFAVNHLAHAQLIGDLVDSLSAPARIVLLGSNTYYENLPRRILGVAAAEWRDPIELARPAAAGVSPSMRTGGLAYSNSKLAILYYAHELQRHVPQGVSVIVFEPGFMPGTGLGRAASPALQRAARGVGRIPGVSAPRTSGPALASVALDDRWSHLRDGAFVVVDRERDVRPFAVDRARESRLWDATAELLKATE</sequence>
<dbReference type="Proteomes" id="UP000733379">
    <property type="component" value="Unassembled WGS sequence"/>
</dbReference>
<evidence type="ECO:0000256" key="1">
    <source>
        <dbReference type="ARBA" id="ARBA00006484"/>
    </source>
</evidence>
<dbReference type="InterPro" id="IPR002347">
    <property type="entry name" value="SDR_fam"/>
</dbReference>
<dbReference type="Gene3D" id="3.40.50.720">
    <property type="entry name" value="NAD(P)-binding Rossmann-like Domain"/>
    <property type="match status" value="1"/>
</dbReference>
<dbReference type="InterPro" id="IPR036291">
    <property type="entry name" value="NAD(P)-bd_dom_sf"/>
</dbReference>
<accession>A0ABS6B3U8</accession>
<reference evidence="4 5" key="1">
    <citation type="submission" date="2021-06" db="EMBL/GenBank/DDBJ databases">
        <title>Actinomycetes sequencing.</title>
        <authorList>
            <person name="Shan Q."/>
        </authorList>
    </citation>
    <scope>NUCLEOTIDE SEQUENCE [LARGE SCALE GENOMIC DNA]</scope>
    <source>
        <strain evidence="4 5">NEAU-G5</strain>
    </source>
</reference>
<feature type="domain" description="Ketoreductase" evidence="3">
    <location>
        <begin position="7"/>
        <end position="143"/>
    </location>
</feature>
<protein>
    <submittedName>
        <fullName evidence="4">SDR family NAD(P)-dependent oxidoreductase</fullName>
    </submittedName>
</protein>
<dbReference type="PRINTS" id="PR00081">
    <property type="entry name" value="GDHRDH"/>
</dbReference>
<dbReference type="PANTHER" id="PTHR24320:SF148">
    <property type="entry name" value="NAD(P)-BINDING ROSSMANN-FOLD SUPERFAMILY PROTEIN"/>
    <property type="match status" value="1"/>
</dbReference>
<dbReference type="InterPro" id="IPR020904">
    <property type="entry name" value="Sc_DH/Rdtase_CS"/>
</dbReference>
<keyword evidence="2" id="KW-0560">Oxidoreductase</keyword>
<proteinExistence type="inferred from homology"/>
<evidence type="ECO:0000256" key="2">
    <source>
        <dbReference type="ARBA" id="ARBA00023002"/>
    </source>
</evidence>
<gene>
    <name evidence="4" type="ORF">KO481_20570</name>
</gene>
<organism evidence="4 5">
    <name type="scientific">Nocardia albiluteola</name>
    <dbReference type="NCBI Taxonomy" id="2842303"/>
    <lineage>
        <taxon>Bacteria</taxon>
        <taxon>Bacillati</taxon>
        <taxon>Actinomycetota</taxon>
        <taxon>Actinomycetes</taxon>
        <taxon>Mycobacteriales</taxon>
        <taxon>Nocardiaceae</taxon>
        <taxon>Nocardia</taxon>
    </lineage>
</organism>